<dbReference type="GO" id="GO:0005524">
    <property type="term" value="F:ATP binding"/>
    <property type="evidence" value="ECO:0007669"/>
    <property type="project" value="UniProtKB-UniRule"/>
</dbReference>
<dbReference type="GO" id="GO:0015630">
    <property type="term" value="C:microtubule cytoskeleton"/>
    <property type="evidence" value="ECO:0007669"/>
    <property type="project" value="TreeGrafter"/>
</dbReference>
<evidence type="ECO:0000256" key="3">
    <source>
        <dbReference type="ARBA" id="ARBA00022840"/>
    </source>
</evidence>
<dbReference type="PANTHER" id="PTHR47972">
    <property type="entry name" value="KINESIN-LIKE PROTEIN KLP-3"/>
    <property type="match status" value="1"/>
</dbReference>
<dbReference type="EMBL" id="JAIZAY010000494">
    <property type="protein sequence ID" value="KAJ8018262.1"/>
    <property type="molecule type" value="Genomic_DNA"/>
</dbReference>
<evidence type="ECO:0000256" key="6">
    <source>
        <dbReference type="SAM" id="Coils"/>
    </source>
</evidence>
<evidence type="ECO:0000256" key="2">
    <source>
        <dbReference type="ARBA" id="ARBA00022741"/>
    </source>
</evidence>
<organism evidence="8 9">
    <name type="scientific">Holothuria leucospilota</name>
    <name type="common">Black long sea cucumber</name>
    <name type="synonym">Mertensiothuria leucospilota</name>
    <dbReference type="NCBI Taxonomy" id="206669"/>
    <lineage>
        <taxon>Eukaryota</taxon>
        <taxon>Metazoa</taxon>
        <taxon>Echinodermata</taxon>
        <taxon>Eleutherozoa</taxon>
        <taxon>Echinozoa</taxon>
        <taxon>Holothuroidea</taxon>
        <taxon>Aspidochirotacea</taxon>
        <taxon>Aspidochirotida</taxon>
        <taxon>Holothuriidae</taxon>
        <taxon>Holothuria</taxon>
    </lineage>
</organism>
<keyword evidence="4" id="KW-0963">Cytoplasm</keyword>
<dbReference type="InterPro" id="IPR036961">
    <property type="entry name" value="Kinesin_motor_dom_sf"/>
</dbReference>
<keyword evidence="3 5" id="KW-0067">ATP-binding</keyword>
<reference evidence="8" key="1">
    <citation type="submission" date="2021-10" db="EMBL/GenBank/DDBJ databases">
        <title>Tropical sea cucumber genome reveals ecological adaptation and Cuvierian tubules defense mechanism.</title>
        <authorList>
            <person name="Chen T."/>
        </authorList>
    </citation>
    <scope>NUCLEOTIDE SEQUENCE</scope>
    <source>
        <strain evidence="8">Nanhai2018</strain>
        <tissue evidence="8">Muscle</tissue>
    </source>
</reference>
<dbReference type="OrthoDB" id="3176171at2759"/>
<dbReference type="Gene3D" id="3.40.850.10">
    <property type="entry name" value="Kinesin motor domain"/>
    <property type="match status" value="1"/>
</dbReference>
<dbReference type="GO" id="GO:0003777">
    <property type="term" value="F:microtubule motor activity"/>
    <property type="evidence" value="ECO:0007669"/>
    <property type="project" value="InterPro"/>
</dbReference>
<evidence type="ECO:0000256" key="1">
    <source>
        <dbReference type="ARBA" id="ARBA00004245"/>
    </source>
</evidence>
<keyword evidence="9" id="KW-1185">Reference proteome</keyword>
<evidence type="ECO:0000313" key="8">
    <source>
        <dbReference type="EMBL" id="KAJ8018262.1"/>
    </source>
</evidence>
<dbReference type="PROSITE" id="PS50067">
    <property type="entry name" value="KINESIN_MOTOR_2"/>
    <property type="match status" value="1"/>
</dbReference>
<keyword evidence="4" id="KW-0206">Cytoskeleton</keyword>
<keyword evidence="2 5" id="KW-0547">Nucleotide-binding</keyword>
<comment type="subcellular location">
    <subcellularLocation>
        <location evidence="1">Cytoplasm</location>
        <location evidence="1">Cytoskeleton</location>
    </subcellularLocation>
</comment>
<gene>
    <name evidence="8" type="ORF">HOLleu_43842</name>
</gene>
<evidence type="ECO:0000313" key="9">
    <source>
        <dbReference type="Proteomes" id="UP001152320"/>
    </source>
</evidence>
<dbReference type="GO" id="GO:0007018">
    <property type="term" value="P:microtubule-based movement"/>
    <property type="evidence" value="ECO:0007669"/>
    <property type="project" value="InterPro"/>
</dbReference>
<proteinExistence type="inferred from homology"/>
<dbReference type="SUPFAM" id="SSF52540">
    <property type="entry name" value="P-loop containing nucleoside triphosphate hydrolases"/>
    <property type="match status" value="1"/>
</dbReference>
<dbReference type="PANTHER" id="PTHR47972:SF28">
    <property type="entry name" value="KINESIN-LIKE PROTEIN KLP-3"/>
    <property type="match status" value="1"/>
</dbReference>
<dbReference type="AlphaFoldDB" id="A0A9Q0Y980"/>
<dbReference type="SMART" id="SM00129">
    <property type="entry name" value="KISc"/>
    <property type="match status" value="1"/>
</dbReference>
<protein>
    <submittedName>
        <fullName evidence="8">Kinesin-like protein KIFC1</fullName>
    </submittedName>
</protein>
<keyword evidence="6" id="KW-0175">Coiled coil</keyword>
<evidence type="ECO:0000256" key="4">
    <source>
        <dbReference type="ARBA" id="ARBA00023212"/>
    </source>
</evidence>
<dbReference type="InterPro" id="IPR027417">
    <property type="entry name" value="P-loop_NTPase"/>
</dbReference>
<name>A0A9Q0Y980_HOLLE</name>
<evidence type="ECO:0000256" key="5">
    <source>
        <dbReference type="PROSITE-ProRule" id="PRU00283"/>
    </source>
</evidence>
<dbReference type="Proteomes" id="UP001152320">
    <property type="component" value="Unassembled WGS sequence"/>
</dbReference>
<feature type="coiled-coil region" evidence="6">
    <location>
        <begin position="3"/>
        <end position="37"/>
    </location>
</feature>
<dbReference type="Pfam" id="PF00225">
    <property type="entry name" value="Kinesin"/>
    <property type="match status" value="1"/>
</dbReference>
<keyword evidence="5" id="KW-0505">Motor protein</keyword>
<dbReference type="GO" id="GO:0008017">
    <property type="term" value="F:microtubule binding"/>
    <property type="evidence" value="ECO:0007669"/>
    <property type="project" value="InterPro"/>
</dbReference>
<feature type="domain" description="Kinesin motor" evidence="7">
    <location>
        <begin position="44"/>
        <end position="228"/>
    </location>
</feature>
<comment type="caution">
    <text evidence="8">The sequence shown here is derived from an EMBL/GenBank/DDBJ whole genome shotgun (WGS) entry which is preliminary data.</text>
</comment>
<accession>A0A9Q0Y980</accession>
<comment type="similarity">
    <text evidence="5">Belongs to the TRAFAC class myosin-kinesin ATPase superfamily. Kinesin family.</text>
</comment>
<dbReference type="InterPro" id="IPR027640">
    <property type="entry name" value="Kinesin-like_fam"/>
</dbReference>
<sequence length="228" mass="25862">MQNKDLEEKNSKLQKEKSEIEKKYAKTDEAYKELLSKYVKMEDKVTLSCRISPQAKTTLNLVDSDKTILKYGNTSYHFGYIYPKETSQEAVFKSVQNLVQNTIDGKNVFIFAVGGSESGKTFTMYGEYGGTSKNEGLVPRTLDKIFETHGKMKKRGPKLEIKARYIHVCRGTGKGKEKYALVSPDKPKLRCKEENHSFENGLELSIKTYTIASKEDVSLNIPSFINTL</sequence>
<feature type="binding site" evidence="5">
    <location>
        <begin position="114"/>
        <end position="121"/>
    </location>
    <ligand>
        <name>ATP</name>
        <dbReference type="ChEBI" id="CHEBI:30616"/>
    </ligand>
</feature>
<dbReference type="InterPro" id="IPR001752">
    <property type="entry name" value="Kinesin_motor_dom"/>
</dbReference>
<evidence type="ECO:0000259" key="7">
    <source>
        <dbReference type="PROSITE" id="PS50067"/>
    </source>
</evidence>